<feature type="domain" description="Chromo" evidence="2">
    <location>
        <begin position="19"/>
        <end position="69"/>
    </location>
</feature>
<feature type="compositionally biased region" description="Basic residues" evidence="1">
    <location>
        <begin position="195"/>
        <end position="208"/>
    </location>
</feature>
<dbReference type="SUPFAM" id="SSF54160">
    <property type="entry name" value="Chromo domain-like"/>
    <property type="match status" value="1"/>
</dbReference>
<feature type="compositionally biased region" description="Low complexity" evidence="1">
    <location>
        <begin position="209"/>
        <end position="218"/>
    </location>
</feature>
<protein>
    <recommendedName>
        <fullName evidence="2">Chromo domain-containing protein</fullName>
    </recommendedName>
</protein>
<feature type="region of interest" description="Disordered" evidence="1">
    <location>
        <begin position="117"/>
        <end position="225"/>
    </location>
</feature>
<dbReference type="SMART" id="SM00298">
    <property type="entry name" value="CHROMO"/>
    <property type="match status" value="1"/>
</dbReference>
<organism evidence="3 4">
    <name type="scientific">Parelaphostrongylus tenuis</name>
    <name type="common">Meningeal worm</name>
    <dbReference type="NCBI Taxonomy" id="148309"/>
    <lineage>
        <taxon>Eukaryota</taxon>
        <taxon>Metazoa</taxon>
        <taxon>Ecdysozoa</taxon>
        <taxon>Nematoda</taxon>
        <taxon>Chromadorea</taxon>
        <taxon>Rhabditida</taxon>
        <taxon>Rhabditina</taxon>
        <taxon>Rhabditomorpha</taxon>
        <taxon>Strongyloidea</taxon>
        <taxon>Metastrongylidae</taxon>
        <taxon>Parelaphostrongylus</taxon>
    </lineage>
</organism>
<evidence type="ECO:0000313" key="4">
    <source>
        <dbReference type="Proteomes" id="UP001196413"/>
    </source>
</evidence>
<dbReference type="EMBL" id="JAHQIW010001023">
    <property type="protein sequence ID" value="KAJ1351192.1"/>
    <property type="molecule type" value="Genomic_DNA"/>
</dbReference>
<accession>A0AAD5QHL4</accession>
<keyword evidence="4" id="KW-1185">Reference proteome</keyword>
<proteinExistence type="predicted"/>
<dbReference type="Proteomes" id="UP001196413">
    <property type="component" value="Unassembled WGS sequence"/>
</dbReference>
<dbReference type="InterPro" id="IPR000953">
    <property type="entry name" value="Chromo/chromo_shadow_dom"/>
</dbReference>
<feature type="compositionally biased region" description="Pro residues" evidence="1">
    <location>
        <begin position="150"/>
        <end position="161"/>
    </location>
</feature>
<feature type="compositionally biased region" description="Acidic residues" evidence="1">
    <location>
        <begin position="168"/>
        <end position="183"/>
    </location>
</feature>
<sequence length="311" mass="35206">MEYNVGDLVRCLWGAKSVEYEAKILIVDRASRAYFVHYQGWNKRYDEWISEESILGPSRKQLPSATATATATAVCIDETPRIRFSKREKKTKKPIDWSPNPTPSSFRVTEKLTSLVKADYKHKPSRVSKPAPSPALKRSSALRVFYKQPQPSPLPPPPPPAFTTSNDDSTEESITSDDEDEDTGFPRSYIDTLAKQKKREERKRKRQRQQQQEQEQQQSSLKDGEDLLVENTCKSSSPINHFAAGDVPLSTHTPTTPIDTASSITALVSDPLAECLGFSNIEADHNYSSLRFHYSDSLSFDNIRMIRLLLR</sequence>
<dbReference type="InterPro" id="IPR016197">
    <property type="entry name" value="Chromo-like_dom_sf"/>
</dbReference>
<gene>
    <name evidence="3" type="ORF">KIN20_007163</name>
</gene>
<dbReference type="Pfam" id="PF11717">
    <property type="entry name" value="Tudor-knot"/>
    <property type="match status" value="1"/>
</dbReference>
<evidence type="ECO:0000259" key="2">
    <source>
        <dbReference type="SMART" id="SM00298"/>
    </source>
</evidence>
<evidence type="ECO:0000313" key="3">
    <source>
        <dbReference type="EMBL" id="KAJ1351192.1"/>
    </source>
</evidence>
<reference evidence="3" key="1">
    <citation type="submission" date="2021-06" db="EMBL/GenBank/DDBJ databases">
        <title>Parelaphostrongylus tenuis whole genome reference sequence.</title>
        <authorList>
            <person name="Garwood T.J."/>
            <person name="Larsen P.A."/>
            <person name="Fountain-Jones N.M."/>
            <person name="Garbe J.R."/>
            <person name="Macchietto M.G."/>
            <person name="Kania S.A."/>
            <person name="Gerhold R.W."/>
            <person name="Richards J.E."/>
            <person name="Wolf T.M."/>
        </authorList>
    </citation>
    <scope>NUCLEOTIDE SEQUENCE</scope>
    <source>
        <strain evidence="3">MNPRO001-30</strain>
        <tissue evidence="3">Meninges</tissue>
    </source>
</reference>
<dbReference type="Gene3D" id="2.30.30.140">
    <property type="match status" value="1"/>
</dbReference>
<dbReference type="CDD" id="cd20104">
    <property type="entry name" value="MBT_PHF20L1-like"/>
    <property type="match status" value="1"/>
</dbReference>
<feature type="region of interest" description="Disordered" evidence="1">
    <location>
        <begin position="87"/>
        <end position="106"/>
    </location>
</feature>
<comment type="caution">
    <text evidence="3">The sequence shown here is derived from an EMBL/GenBank/DDBJ whole genome shotgun (WGS) entry which is preliminary data.</text>
</comment>
<name>A0AAD5QHL4_PARTN</name>
<evidence type="ECO:0000256" key="1">
    <source>
        <dbReference type="SAM" id="MobiDB-lite"/>
    </source>
</evidence>
<dbReference type="AlphaFoldDB" id="A0AAD5QHL4"/>
<dbReference type="InterPro" id="IPR025995">
    <property type="entry name" value="Tudor-knot"/>
</dbReference>